<dbReference type="Pfam" id="PF00440">
    <property type="entry name" value="TetR_N"/>
    <property type="match status" value="1"/>
</dbReference>
<dbReference type="Gene3D" id="1.10.357.10">
    <property type="entry name" value="Tetracycline Repressor, domain 2"/>
    <property type="match status" value="1"/>
</dbReference>
<dbReference type="PRINTS" id="PR00455">
    <property type="entry name" value="HTHTETR"/>
</dbReference>
<dbReference type="PANTHER" id="PTHR30055:SF238">
    <property type="entry name" value="MYCOFACTOCIN BIOSYNTHESIS TRANSCRIPTIONAL REGULATOR MFTR-RELATED"/>
    <property type="match status" value="1"/>
</dbReference>
<dbReference type="InterPro" id="IPR009057">
    <property type="entry name" value="Homeodomain-like_sf"/>
</dbReference>
<keyword evidence="3" id="KW-0804">Transcription</keyword>
<evidence type="ECO:0000259" key="5">
    <source>
        <dbReference type="PROSITE" id="PS50977"/>
    </source>
</evidence>
<keyword evidence="2 4" id="KW-0238">DNA-binding</keyword>
<dbReference type="Proteomes" id="UP000675781">
    <property type="component" value="Unassembled WGS sequence"/>
</dbReference>
<protein>
    <submittedName>
        <fullName evidence="6">TetR/AcrR family transcriptional regulator</fullName>
    </submittedName>
</protein>
<dbReference type="InterPro" id="IPR023772">
    <property type="entry name" value="DNA-bd_HTH_TetR-type_CS"/>
</dbReference>
<dbReference type="AlphaFoldDB" id="A0A941EU35"/>
<dbReference type="SUPFAM" id="SSF46689">
    <property type="entry name" value="Homeodomain-like"/>
    <property type="match status" value="1"/>
</dbReference>
<dbReference type="EMBL" id="JAGSOG010000042">
    <property type="protein sequence ID" value="MBR7833899.1"/>
    <property type="molecule type" value="Genomic_DNA"/>
</dbReference>
<evidence type="ECO:0000256" key="2">
    <source>
        <dbReference type="ARBA" id="ARBA00023125"/>
    </source>
</evidence>
<evidence type="ECO:0000256" key="3">
    <source>
        <dbReference type="ARBA" id="ARBA00023163"/>
    </source>
</evidence>
<dbReference type="InterPro" id="IPR050109">
    <property type="entry name" value="HTH-type_TetR-like_transc_reg"/>
</dbReference>
<name>A0A941EU35_9ACTN</name>
<evidence type="ECO:0000256" key="4">
    <source>
        <dbReference type="PROSITE-ProRule" id="PRU00335"/>
    </source>
</evidence>
<dbReference type="GO" id="GO:0000976">
    <property type="term" value="F:transcription cis-regulatory region binding"/>
    <property type="evidence" value="ECO:0007669"/>
    <property type="project" value="TreeGrafter"/>
</dbReference>
<feature type="domain" description="HTH tetR-type" evidence="5">
    <location>
        <begin position="10"/>
        <end position="70"/>
    </location>
</feature>
<sequence>MSSLRERSKAKRRELIRRTAMRLFAERGYDHATIADIAAEAEVAPRTVTMYFSSKADVALSLANEVIGRLLAVFKEDPGLNFTDAVDRWLTSEREHLDPELAALNSAMFEANPDLRSLGSTELSEVVAFAGPAFKAEVGLPDGHPLRGVISAAAGAALTQYLFTSMHKAEQPQLHDEFMHVLRTLMRSARTDAAEPSELPA</sequence>
<dbReference type="InterPro" id="IPR001647">
    <property type="entry name" value="HTH_TetR"/>
</dbReference>
<reference evidence="6" key="1">
    <citation type="submission" date="2021-04" db="EMBL/GenBank/DDBJ databases">
        <title>Genome based classification of Actinospica acidithermotolerans sp. nov., an actinobacterium isolated from an Indonesian hot spring.</title>
        <authorList>
            <person name="Kusuma A.B."/>
            <person name="Putra K.E."/>
            <person name="Nafisah S."/>
            <person name="Loh J."/>
            <person name="Nouioui I."/>
            <person name="Goodfellow M."/>
        </authorList>
    </citation>
    <scope>NUCLEOTIDE SEQUENCE</scope>
    <source>
        <strain evidence="6">CSCA 57</strain>
    </source>
</reference>
<dbReference type="PROSITE" id="PS50977">
    <property type="entry name" value="HTH_TETR_2"/>
    <property type="match status" value="1"/>
</dbReference>
<accession>A0A941EU35</accession>
<keyword evidence="1" id="KW-0805">Transcription regulation</keyword>
<feature type="DNA-binding region" description="H-T-H motif" evidence="4">
    <location>
        <begin position="33"/>
        <end position="52"/>
    </location>
</feature>
<gene>
    <name evidence="6" type="ORF">KDL01_11515</name>
</gene>
<dbReference type="PANTHER" id="PTHR30055">
    <property type="entry name" value="HTH-TYPE TRANSCRIPTIONAL REGULATOR RUTR"/>
    <property type="match status" value="1"/>
</dbReference>
<proteinExistence type="predicted"/>
<comment type="caution">
    <text evidence="6">The sequence shown here is derived from an EMBL/GenBank/DDBJ whole genome shotgun (WGS) entry which is preliminary data.</text>
</comment>
<organism evidence="6 7">
    <name type="scientific">Actinospica durhamensis</name>
    <dbReference type="NCBI Taxonomy" id="1508375"/>
    <lineage>
        <taxon>Bacteria</taxon>
        <taxon>Bacillati</taxon>
        <taxon>Actinomycetota</taxon>
        <taxon>Actinomycetes</taxon>
        <taxon>Catenulisporales</taxon>
        <taxon>Actinospicaceae</taxon>
        <taxon>Actinospica</taxon>
    </lineage>
</organism>
<dbReference type="PROSITE" id="PS01081">
    <property type="entry name" value="HTH_TETR_1"/>
    <property type="match status" value="1"/>
</dbReference>
<dbReference type="GO" id="GO:0003700">
    <property type="term" value="F:DNA-binding transcription factor activity"/>
    <property type="evidence" value="ECO:0007669"/>
    <property type="project" value="TreeGrafter"/>
</dbReference>
<evidence type="ECO:0000256" key="1">
    <source>
        <dbReference type="ARBA" id="ARBA00023015"/>
    </source>
</evidence>
<evidence type="ECO:0000313" key="6">
    <source>
        <dbReference type="EMBL" id="MBR7833899.1"/>
    </source>
</evidence>
<evidence type="ECO:0000313" key="7">
    <source>
        <dbReference type="Proteomes" id="UP000675781"/>
    </source>
</evidence>
<keyword evidence="7" id="KW-1185">Reference proteome</keyword>